<evidence type="ECO:0000256" key="2">
    <source>
        <dbReference type="ARBA" id="ARBA00010663"/>
    </source>
</evidence>
<comment type="subcellular location">
    <subcellularLocation>
        <location evidence="1">Membrane</location>
        <topology evidence="1">Multi-pass membrane protein</topology>
    </subcellularLocation>
</comment>
<organism evidence="12 13">
    <name type="scientific">Elysia chlorotica</name>
    <name type="common">Eastern emerald elysia</name>
    <name type="synonym">Sea slug</name>
    <dbReference type="NCBI Taxonomy" id="188477"/>
    <lineage>
        <taxon>Eukaryota</taxon>
        <taxon>Metazoa</taxon>
        <taxon>Spiralia</taxon>
        <taxon>Lophotrochozoa</taxon>
        <taxon>Mollusca</taxon>
        <taxon>Gastropoda</taxon>
        <taxon>Heterobranchia</taxon>
        <taxon>Euthyneura</taxon>
        <taxon>Panpulmonata</taxon>
        <taxon>Sacoglossa</taxon>
        <taxon>Placobranchoidea</taxon>
        <taxon>Plakobranchidae</taxon>
        <taxon>Elysia</taxon>
    </lineage>
</organism>
<evidence type="ECO:0000256" key="5">
    <source>
        <dbReference type="ARBA" id="ARBA00023040"/>
    </source>
</evidence>
<feature type="transmembrane region" description="Helical" evidence="10">
    <location>
        <begin position="111"/>
        <end position="129"/>
    </location>
</feature>
<dbReference type="InterPro" id="IPR000611">
    <property type="entry name" value="NPY_rcpt"/>
</dbReference>
<keyword evidence="7" id="KW-0675">Receptor</keyword>
<evidence type="ECO:0000256" key="9">
    <source>
        <dbReference type="SAM" id="MobiDB-lite"/>
    </source>
</evidence>
<dbReference type="GO" id="GO:0004983">
    <property type="term" value="F:neuropeptide Y receptor activity"/>
    <property type="evidence" value="ECO:0007669"/>
    <property type="project" value="InterPro"/>
</dbReference>
<sequence>MSGCDASPKVEVEIDFSQIEFPGDVTPKPPWEIILKCVIVALLILVAVVGNTLIIVIVLSSKKMRSTTNFYIANLAVADLFVALFPMWIYITTDVTDGWILGAFLCKFNAFVQTCSMTAIAFTMMAIAGDRFFAVVFPFKARVTQSKVKVVLAFVWVCSISISVPPLVFYKYFERRWKDYRETFCTDIWPDHNCDHGVQAERAYWTVVLAVLNWLPMLMMTVNYSVIIHRLSFSRVQHSGSDSMTALQKRSARRVVKMMFCLSLQVVKMMFSLLIAFMVCTIPFQVSTMYENYKDRQITLPDWYDPVYFTAINLMYAHSAINPIIYGALNQTFRVGFKELILRFRQRKQSRWQSQMTKMEDHRSHRIAVVDAPRTLNGYNIEASNGTTRSPNLEEEMSASNGHTMVDGPPSTTALELESVIDIPGEMTVNGHRNHSLTHSEENGGYLNEALERDT</sequence>
<evidence type="ECO:0000256" key="4">
    <source>
        <dbReference type="ARBA" id="ARBA00022989"/>
    </source>
</evidence>
<proteinExistence type="inferred from homology"/>
<dbReference type="GO" id="GO:0016020">
    <property type="term" value="C:membrane"/>
    <property type="evidence" value="ECO:0007669"/>
    <property type="project" value="UniProtKB-SubCell"/>
</dbReference>
<keyword evidence="3 10" id="KW-0812">Transmembrane</keyword>
<keyword evidence="8" id="KW-0807">Transducer</keyword>
<evidence type="ECO:0000256" key="10">
    <source>
        <dbReference type="SAM" id="Phobius"/>
    </source>
</evidence>
<dbReference type="EMBL" id="RQTK01000081">
    <property type="protein sequence ID" value="RUS88509.1"/>
    <property type="molecule type" value="Genomic_DNA"/>
</dbReference>
<comment type="caution">
    <text evidence="12">The sequence shown here is derived from an EMBL/GenBank/DDBJ whole genome shotgun (WGS) entry which is preliminary data.</text>
</comment>
<protein>
    <recommendedName>
        <fullName evidence="11">G-protein coupled receptors family 1 profile domain-containing protein</fullName>
    </recommendedName>
</protein>
<dbReference type="PRINTS" id="PR00237">
    <property type="entry name" value="GPCRRHODOPSN"/>
</dbReference>
<dbReference type="OrthoDB" id="5975505at2759"/>
<feature type="transmembrane region" description="Helical" evidence="10">
    <location>
        <begin position="33"/>
        <end position="59"/>
    </location>
</feature>
<feature type="transmembrane region" description="Helical" evidence="10">
    <location>
        <begin position="306"/>
        <end position="329"/>
    </location>
</feature>
<dbReference type="PROSITE" id="PS50262">
    <property type="entry name" value="G_PROTEIN_RECEP_F1_2"/>
    <property type="match status" value="1"/>
</dbReference>
<dbReference type="AlphaFoldDB" id="A0A3S1BPP6"/>
<dbReference type="PRINTS" id="PR01012">
    <property type="entry name" value="NRPEPTIDEYR"/>
</dbReference>
<dbReference type="InterPro" id="IPR000276">
    <property type="entry name" value="GPCR_Rhodpsn"/>
</dbReference>
<feature type="domain" description="G-protein coupled receptors family 1 profile" evidence="11">
    <location>
        <begin position="50"/>
        <end position="326"/>
    </location>
</feature>
<evidence type="ECO:0000256" key="6">
    <source>
        <dbReference type="ARBA" id="ARBA00023136"/>
    </source>
</evidence>
<keyword evidence="4 10" id="KW-1133">Transmembrane helix</keyword>
<keyword evidence="13" id="KW-1185">Reference proteome</keyword>
<dbReference type="Gene3D" id="1.20.1070.10">
    <property type="entry name" value="Rhodopsin 7-helix transmembrane proteins"/>
    <property type="match status" value="1"/>
</dbReference>
<feature type="transmembrane region" description="Helical" evidence="10">
    <location>
        <begin position="259"/>
        <end position="286"/>
    </location>
</feature>
<dbReference type="Pfam" id="PF00001">
    <property type="entry name" value="7tm_1"/>
    <property type="match status" value="1"/>
</dbReference>
<feature type="transmembrane region" description="Helical" evidence="10">
    <location>
        <begin position="71"/>
        <end position="91"/>
    </location>
</feature>
<dbReference type="PANTHER" id="PTHR24243">
    <property type="entry name" value="G-PROTEIN COUPLED RECEPTOR"/>
    <property type="match status" value="1"/>
</dbReference>
<dbReference type="STRING" id="188477.A0A3S1BPP6"/>
<dbReference type="CDD" id="cd00637">
    <property type="entry name" value="7tm_classA_rhodopsin-like"/>
    <property type="match status" value="1"/>
</dbReference>
<evidence type="ECO:0000313" key="12">
    <source>
        <dbReference type="EMBL" id="RUS88509.1"/>
    </source>
</evidence>
<comment type="similarity">
    <text evidence="2">Belongs to the G-protein coupled receptor 1 family.</text>
</comment>
<evidence type="ECO:0000259" key="11">
    <source>
        <dbReference type="PROSITE" id="PS50262"/>
    </source>
</evidence>
<keyword evidence="5" id="KW-0297">G-protein coupled receptor</keyword>
<feature type="region of interest" description="Disordered" evidence="9">
    <location>
        <begin position="434"/>
        <end position="455"/>
    </location>
</feature>
<dbReference type="InterPro" id="IPR017452">
    <property type="entry name" value="GPCR_Rhodpsn_7TM"/>
</dbReference>
<dbReference type="SMART" id="SM01381">
    <property type="entry name" value="7TM_GPCR_Srsx"/>
    <property type="match status" value="1"/>
</dbReference>
<evidence type="ECO:0000256" key="7">
    <source>
        <dbReference type="ARBA" id="ARBA00023170"/>
    </source>
</evidence>
<evidence type="ECO:0000256" key="8">
    <source>
        <dbReference type="ARBA" id="ARBA00023224"/>
    </source>
</evidence>
<keyword evidence="6 10" id="KW-0472">Membrane</keyword>
<reference evidence="12 13" key="1">
    <citation type="submission" date="2019-01" db="EMBL/GenBank/DDBJ databases">
        <title>A draft genome assembly of the solar-powered sea slug Elysia chlorotica.</title>
        <authorList>
            <person name="Cai H."/>
            <person name="Li Q."/>
            <person name="Fang X."/>
            <person name="Li J."/>
            <person name="Curtis N.E."/>
            <person name="Altenburger A."/>
            <person name="Shibata T."/>
            <person name="Feng M."/>
            <person name="Maeda T."/>
            <person name="Schwartz J.A."/>
            <person name="Shigenobu S."/>
            <person name="Lundholm N."/>
            <person name="Nishiyama T."/>
            <person name="Yang H."/>
            <person name="Hasebe M."/>
            <person name="Li S."/>
            <person name="Pierce S.K."/>
            <person name="Wang J."/>
        </authorList>
    </citation>
    <scope>NUCLEOTIDE SEQUENCE [LARGE SCALE GENOMIC DNA]</scope>
    <source>
        <strain evidence="12">EC2010</strain>
        <tissue evidence="12">Whole organism of an adult</tissue>
    </source>
</reference>
<gene>
    <name evidence="12" type="ORF">EGW08_003767</name>
</gene>
<feature type="transmembrane region" description="Helical" evidence="10">
    <location>
        <begin position="150"/>
        <end position="173"/>
    </location>
</feature>
<dbReference type="Proteomes" id="UP000271974">
    <property type="component" value="Unassembled WGS sequence"/>
</dbReference>
<evidence type="ECO:0000313" key="13">
    <source>
        <dbReference type="Proteomes" id="UP000271974"/>
    </source>
</evidence>
<name>A0A3S1BPP6_ELYCH</name>
<evidence type="ECO:0000256" key="3">
    <source>
        <dbReference type="ARBA" id="ARBA00022692"/>
    </source>
</evidence>
<dbReference type="PANTHER" id="PTHR24243:SF208">
    <property type="entry name" value="PYROKININ-1 RECEPTOR"/>
    <property type="match status" value="1"/>
</dbReference>
<dbReference type="SUPFAM" id="SSF81321">
    <property type="entry name" value="Family A G protein-coupled receptor-like"/>
    <property type="match status" value="1"/>
</dbReference>
<evidence type="ECO:0000256" key="1">
    <source>
        <dbReference type="ARBA" id="ARBA00004141"/>
    </source>
</evidence>
<accession>A0A3S1BPP6</accession>
<feature type="transmembrane region" description="Helical" evidence="10">
    <location>
        <begin position="203"/>
        <end position="227"/>
    </location>
</feature>